<proteinExistence type="predicted"/>
<evidence type="ECO:0000256" key="1">
    <source>
        <dbReference type="SAM" id="MobiDB-lite"/>
    </source>
</evidence>
<feature type="region of interest" description="Disordered" evidence="1">
    <location>
        <begin position="21"/>
        <end position="51"/>
    </location>
</feature>
<name>A0A411DT40_CHRID</name>
<organism evidence="3">
    <name type="scientific">Chryseobacterium indologenes</name>
    <name type="common">Flavobacterium indologenes</name>
    <dbReference type="NCBI Taxonomy" id="253"/>
    <lineage>
        <taxon>Bacteria</taxon>
        <taxon>Pseudomonadati</taxon>
        <taxon>Bacteroidota</taxon>
        <taxon>Flavobacteriia</taxon>
        <taxon>Flavobacteriales</taxon>
        <taxon>Weeksellaceae</taxon>
        <taxon>Chryseobacterium group</taxon>
        <taxon>Chryseobacterium</taxon>
    </lineage>
</organism>
<evidence type="ECO:0000313" key="3">
    <source>
        <dbReference type="EMBL" id="QBA23549.1"/>
    </source>
</evidence>
<evidence type="ECO:0000256" key="2">
    <source>
        <dbReference type="SAM" id="SignalP"/>
    </source>
</evidence>
<protein>
    <submittedName>
        <fullName evidence="3">Uncharacterized protein</fullName>
    </submittedName>
</protein>
<dbReference type="AlphaFoldDB" id="A0A411DT40"/>
<gene>
    <name evidence="3" type="ORF">EU348_21175</name>
</gene>
<keyword evidence="2" id="KW-0732">Signal</keyword>
<accession>A0A411DT40</accession>
<reference evidence="3" key="1">
    <citation type="submission" date="2019-01" db="EMBL/GenBank/DDBJ databases">
        <title>Whole Genome Sequencing for Putative Detection of Antimicrobial Resistance and Potential Virulence Factors in Chryseobacterium indologenes isolated from Nile Tilapia in Tanzania.</title>
        <authorList>
            <person name="Mwega E."/>
            <person name="Mutoloki S."/>
            <person name="Mugimba K."/>
            <person name="Colquhoun D."/>
            <person name="Mdegela R."/>
            <person name="Evensen O."/>
            <person name="Wasteson Y."/>
        </authorList>
    </citation>
    <scope>NUCLEOTIDE SEQUENCE [LARGE SCALE GENOMIC DNA]</scope>
    <source>
        <strain evidence="3">StR 01</strain>
    </source>
</reference>
<sequence>MKIPAILMASLLAVSVSAQTTKPETKAKKPVKKIKKATSADTVEKKKPGAPKPVVKKDTLVLREYGCPACGMG</sequence>
<dbReference type="EMBL" id="CP035532">
    <property type="protein sequence ID" value="QBA23549.1"/>
    <property type="molecule type" value="Genomic_DNA"/>
</dbReference>
<feature type="chain" id="PRO_5019414408" evidence="2">
    <location>
        <begin position="19"/>
        <end position="73"/>
    </location>
</feature>
<feature type="signal peptide" evidence="2">
    <location>
        <begin position="1"/>
        <end position="18"/>
    </location>
</feature>